<evidence type="ECO:0000256" key="15">
    <source>
        <dbReference type="RuleBase" id="RU003615"/>
    </source>
</evidence>
<evidence type="ECO:0000256" key="2">
    <source>
        <dbReference type="ARBA" id="ARBA00001913"/>
    </source>
</evidence>
<dbReference type="Proteomes" id="UP001153620">
    <property type="component" value="Chromosome 4"/>
</dbReference>
<dbReference type="SUPFAM" id="SSF51011">
    <property type="entry name" value="Glycosyl hydrolase domain"/>
    <property type="match status" value="1"/>
</dbReference>
<evidence type="ECO:0000256" key="1">
    <source>
        <dbReference type="ARBA" id="ARBA00000548"/>
    </source>
</evidence>
<keyword evidence="11" id="KW-1015">Disulfide bond</keyword>
<dbReference type="InterPro" id="IPR006046">
    <property type="entry name" value="Alpha_amylase"/>
</dbReference>
<evidence type="ECO:0000313" key="20">
    <source>
        <dbReference type="EMBL" id="CAG9811326.1"/>
    </source>
</evidence>
<evidence type="ECO:0000256" key="8">
    <source>
        <dbReference type="ARBA" id="ARBA00022729"/>
    </source>
</evidence>
<evidence type="ECO:0000256" key="14">
    <source>
        <dbReference type="ARBA" id="ARBA00023295"/>
    </source>
</evidence>
<dbReference type="InterPro" id="IPR031319">
    <property type="entry name" value="A-amylase_C"/>
</dbReference>
<dbReference type="Pfam" id="PF00128">
    <property type="entry name" value="Alpha-amylase"/>
    <property type="match status" value="1"/>
</dbReference>
<name>A0A9N9WVY3_9DIPT</name>
<comment type="similarity">
    <text evidence="4 15">Belongs to the glycosyl hydrolase 13 family.</text>
</comment>
<feature type="signal peptide" evidence="17">
    <location>
        <begin position="1"/>
        <end position="19"/>
    </location>
</feature>
<organism evidence="20 21">
    <name type="scientific">Chironomus riparius</name>
    <dbReference type="NCBI Taxonomy" id="315576"/>
    <lineage>
        <taxon>Eukaryota</taxon>
        <taxon>Metazoa</taxon>
        <taxon>Ecdysozoa</taxon>
        <taxon>Arthropoda</taxon>
        <taxon>Hexapoda</taxon>
        <taxon>Insecta</taxon>
        <taxon>Pterygota</taxon>
        <taxon>Neoptera</taxon>
        <taxon>Endopterygota</taxon>
        <taxon>Diptera</taxon>
        <taxon>Nematocera</taxon>
        <taxon>Chironomoidea</taxon>
        <taxon>Chironomidae</taxon>
        <taxon>Chironominae</taxon>
        <taxon>Chironomus</taxon>
    </lineage>
</organism>
<dbReference type="PANTHER" id="PTHR43447">
    <property type="entry name" value="ALPHA-AMYLASE"/>
    <property type="match status" value="1"/>
</dbReference>
<dbReference type="PRINTS" id="PR00110">
    <property type="entry name" value="ALPHAAMYLASE"/>
</dbReference>
<keyword evidence="7" id="KW-0479">Metal-binding</keyword>
<dbReference type="EC" id="3.2.1.1" evidence="6 16"/>
<keyword evidence="8 17" id="KW-0732">Signal</keyword>
<comment type="cofactor">
    <cofactor evidence="3">
        <name>chloride</name>
        <dbReference type="ChEBI" id="CHEBI:17996"/>
    </cofactor>
</comment>
<dbReference type="SMART" id="SM00642">
    <property type="entry name" value="Aamy"/>
    <property type="match status" value="1"/>
</dbReference>
<dbReference type="GO" id="GO:0004556">
    <property type="term" value="F:alpha-amylase activity"/>
    <property type="evidence" value="ECO:0007669"/>
    <property type="project" value="UniProtKB-UniRule"/>
</dbReference>
<evidence type="ECO:0000256" key="10">
    <source>
        <dbReference type="ARBA" id="ARBA00022837"/>
    </source>
</evidence>
<dbReference type="Gene3D" id="3.20.20.80">
    <property type="entry name" value="Glycosidases"/>
    <property type="match status" value="1"/>
</dbReference>
<comment type="catalytic activity">
    <reaction evidence="1 16">
        <text>Endohydrolysis of (1-&gt;4)-alpha-D-glucosidic linkages in polysaccharides containing three or more (1-&gt;4)-alpha-linked D-glucose units.</text>
        <dbReference type="EC" id="3.2.1.1"/>
    </reaction>
</comment>
<dbReference type="SMART" id="SM00632">
    <property type="entry name" value="Aamy_C"/>
    <property type="match status" value="1"/>
</dbReference>
<protein>
    <recommendedName>
        <fullName evidence="6 16">Alpha-amylase</fullName>
        <ecNumber evidence="6 16">3.2.1.1</ecNumber>
    </recommendedName>
</protein>
<proteinExistence type="inferred from homology"/>
<evidence type="ECO:0000256" key="12">
    <source>
        <dbReference type="ARBA" id="ARBA00023214"/>
    </source>
</evidence>
<evidence type="ECO:0000256" key="5">
    <source>
        <dbReference type="ARBA" id="ARBA00011245"/>
    </source>
</evidence>
<dbReference type="InterPro" id="IPR017853">
    <property type="entry name" value="GH"/>
</dbReference>
<dbReference type="OrthoDB" id="550577at2759"/>
<dbReference type="InterPro" id="IPR013780">
    <property type="entry name" value="Glyco_hydro_b"/>
</dbReference>
<feature type="domain" description="Alpha-amylase C-terminal" evidence="18">
    <location>
        <begin position="409"/>
        <end position="498"/>
    </location>
</feature>
<evidence type="ECO:0000259" key="18">
    <source>
        <dbReference type="SMART" id="SM00632"/>
    </source>
</evidence>
<dbReference type="GO" id="GO:0005975">
    <property type="term" value="P:carbohydrate metabolic process"/>
    <property type="evidence" value="ECO:0007669"/>
    <property type="project" value="InterPro"/>
</dbReference>
<reference evidence="20" key="2">
    <citation type="submission" date="2022-10" db="EMBL/GenBank/DDBJ databases">
        <authorList>
            <consortium name="ENA_rothamsted_submissions"/>
            <consortium name="culmorum"/>
            <person name="King R."/>
        </authorList>
    </citation>
    <scope>NUCLEOTIDE SEQUENCE</scope>
</reference>
<keyword evidence="12" id="KW-0868">Chloride</keyword>
<evidence type="ECO:0000256" key="3">
    <source>
        <dbReference type="ARBA" id="ARBA00001923"/>
    </source>
</evidence>
<dbReference type="InterPro" id="IPR006048">
    <property type="entry name" value="A-amylase/branching_C"/>
</dbReference>
<evidence type="ECO:0000256" key="9">
    <source>
        <dbReference type="ARBA" id="ARBA00022801"/>
    </source>
</evidence>
<dbReference type="EMBL" id="OU895880">
    <property type="protein sequence ID" value="CAG9811326.1"/>
    <property type="molecule type" value="Genomic_DNA"/>
</dbReference>
<evidence type="ECO:0000256" key="16">
    <source>
        <dbReference type="RuleBase" id="RU361134"/>
    </source>
</evidence>
<keyword evidence="13 16" id="KW-0119">Carbohydrate metabolism</keyword>
<evidence type="ECO:0000313" key="21">
    <source>
        <dbReference type="Proteomes" id="UP001153620"/>
    </source>
</evidence>
<accession>A0A9N9WVY3</accession>
<dbReference type="Gene3D" id="2.60.40.1180">
    <property type="entry name" value="Golgi alpha-mannosidase II"/>
    <property type="match status" value="1"/>
</dbReference>
<evidence type="ECO:0000256" key="11">
    <source>
        <dbReference type="ARBA" id="ARBA00023157"/>
    </source>
</evidence>
<keyword evidence="10" id="KW-0106">Calcium</keyword>
<keyword evidence="14 16" id="KW-0326">Glycosidase</keyword>
<comment type="subunit">
    <text evidence="5">Monomer.</text>
</comment>
<dbReference type="InterPro" id="IPR006047">
    <property type="entry name" value="GH13_cat_dom"/>
</dbReference>
<evidence type="ECO:0000256" key="4">
    <source>
        <dbReference type="ARBA" id="ARBA00008061"/>
    </source>
</evidence>
<dbReference type="GO" id="GO:0046872">
    <property type="term" value="F:metal ion binding"/>
    <property type="evidence" value="ECO:0007669"/>
    <property type="project" value="UniProtKB-KW"/>
</dbReference>
<keyword evidence="9 16" id="KW-0378">Hydrolase</keyword>
<feature type="chain" id="PRO_5040116469" description="Alpha-amylase" evidence="17">
    <location>
        <begin position="20"/>
        <end position="499"/>
    </location>
</feature>
<dbReference type="CDD" id="cd11317">
    <property type="entry name" value="AmyAc_bac_euk_AmyA"/>
    <property type="match status" value="1"/>
</dbReference>
<dbReference type="AlphaFoldDB" id="A0A9N9WVY3"/>
<dbReference type="SUPFAM" id="SSF51445">
    <property type="entry name" value="(Trans)glycosidases"/>
    <property type="match status" value="1"/>
</dbReference>
<evidence type="ECO:0000256" key="7">
    <source>
        <dbReference type="ARBA" id="ARBA00022723"/>
    </source>
</evidence>
<feature type="domain" description="Glycosyl hydrolase family 13 catalytic" evidence="19">
    <location>
        <begin position="31"/>
        <end position="400"/>
    </location>
</feature>
<comment type="cofactor">
    <cofactor evidence="2">
        <name>Ca(2+)</name>
        <dbReference type="ChEBI" id="CHEBI:29108"/>
    </cofactor>
</comment>
<evidence type="ECO:0000256" key="17">
    <source>
        <dbReference type="SAM" id="SignalP"/>
    </source>
</evidence>
<dbReference type="Pfam" id="PF02806">
    <property type="entry name" value="Alpha-amylase_C"/>
    <property type="match status" value="1"/>
</dbReference>
<sequence length="499" mass="55748">MKQITLFVLIILTFSLTRSDYTDPHWRAGRSAMVHLMDWKFSDVATECETFLAPNGYAGVQVSPVNEHNIFDDQRSWMERYGPVSYNLTTRSGNVAGFADMVRRCNAVGIRIYVDVVFNHMTGSGVLGSGGNTADPVNRNYPAVPYTNEHFNPKCDITDWTNVNHIRNCELFGLPDLNQGHEHVRTQVAAFLNHLIDLGVAGFRVDIMKHMWPHDVTAIWSRLKTLNTNHGFAANSKPFVVGEVSDGYDLARHGFLASEYFHLGTVTEFRYSEEISRVFSGRDLLKWLQSFGEGWSFWPSKYALTFVDNHDNQREPAKQILNYKDGRLYKMATAFHMAWPYGVPRIMSSFYFTTYEQGPPIDAAGNIVGPSFDASGQCTVASGWVCEHRWQQIKEMVKFRNVVAGTAVLNWWDNDSNQIAFSRGNRGFIAFNGQFNVNLSAILQTGLPAGTYCDIATGLKSGSSCTGGTVTVGSDGRAAIFLSAHVPEGFIAIHVDSRL</sequence>
<gene>
    <name evidence="20" type="ORF">CHIRRI_LOCUS14135</name>
</gene>
<reference evidence="20" key="1">
    <citation type="submission" date="2022-01" db="EMBL/GenBank/DDBJ databases">
        <authorList>
            <person name="King R."/>
        </authorList>
    </citation>
    <scope>NUCLEOTIDE SEQUENCE</scope>
</reference>
<keyword evidence="21" id="KW-1185">Reference proteome</keyword>
<evidence type="ECO:0000256" key="6">
    <source>
        <dbReference type="ARBA" id="ARBA00012595"/>
    </source>
</evidence>
<evidence type="ECO:0000256" key="13">
    <source>
        <dbReference type="ARBA" id="ARBA00023277"/>
    </source>
</evidence>
<evidence type="ECO:0000259" key="19">
    <source>
        <dbReference type="SMART" id="SM00642"/>
    </source>
</evidence>